<evidence type="ECO:0000256" key="2">
    <source>
        <dbReference type="ARBA" id="ARBA00003109"/>
    </source>
</evidence>
<dbReference type="InterPro" id="IPR018300">
    <property type="entry name" value="Aminotrans_IV_CS"/>
</dbReference>
<dbReference type="InterPro" id="IPR001544">
    <property type="entry name" value="Aminotrans_IV"/>
</dbReference>
<evidence type="ECO:0000313" key="19">
    <source>
        <dbReference type="Proteomes" id="UP000004095"/>
    </source>
</evidence>
<evidence type="ECO:0000256" key="1">
    <source>
        <dbReference type="ARBA" id="ARBA00001933"/>
    </source>
</evidence>
<evidence type="ECO:0000256" key="11">
    <source>
        <dbReference type="ARBA" id="ARBA00023304"/>
    </source>
</evidence>
<dbReference type="PANTHER" id="PTHR42743:SF11">
    <property type="entry name" value="AMINODEOXYCHORISMATE LYASE"/>
    <property type="match status" value="1"/>
</dbReference>
<evidence type="ECO:0000256" key="3">
    <source>
        <dbReference type="ARBA" id="ARBA00004824"/>
    </source>
</evidence>
<dbReference type="GO" id="GO:0052656">
    <property type="term" value="F:L-isoleucine-2-oxoglutarate transaminase activity"/>
    <property type="evidence" value="ECO:0007669"/>
    <property type="project" value="RHEA"/>
</dbReference>
<dbReference type="eggNOG" id="COG0115">
    <property type="taxonomic scope" value="Bacteria"/>
</dbReference>
<dbReference type="NCBIfam" id="NF005146">
    <property type="entry name" value="PRK06606.1"/>
    <property type="match status" value="1"/>
</dbReference>
<dbReference type="InterPro" id="IPR043131">
    <property type="entry name" value="BCAT-like_N"/>
</dbReference>
<sequence length="295" mass="33730">MNRHKIIFHDGEFINSRNSQCSIKSQTLHYGNGVFEGIRAYKTLEGSTAIFKAKAHFERLKRSAERMHMPFNYSTEELTNIAYLLLEKNELKDAYIRPLVFMGDEMSLAPAKTSHLVMMAWAWEKYLGDDTCRVMLSSYQRPNPKAFPMEVKLSGMYANSILATQEAKQKGFDEALLCDMNGFVAEGSGQNFFYEKDGKLYTPPLGNILPGITRATIIDLARENGIEVFEQHCKPETLQQADSAFFTGTASEVAGIKSIDDYHFPVHWEDSLGYQLQQEYQQHVRKENFQTYTII</sequence>
<dbReference type="GO" id="GO:0009097">
    <property type="term" value="P:isoleucine biosynthetic process"/>
    <property type="evidence" value="ECO:0007669"/>
    <property type="project" value="UniProtKB-UniPathway"/>
</dbReference>
<comment type="pathway">
    <text evidence="4 17">Amino-acid biosynthesis; L-valine biosynthesis; L-valine from pyruvate: step 4/4.</text>
</comment>
<comment type="function">
    <text evidence="2 17">Acts on leucine, isoleucine and valine.</text>
</comment>
<evidence type="ECO:0000256" key="16">
    <source>
        <dbReference type="RuleBase" id="RU004516"/>
    </source>
</evidence>
<evidence type="ECO:0000256" key="13">
    <source>
        <dbReference type="ARBA" id="ARBA00048798"/>
    </source>
</evidence>
<dbReference type="GO" id="GO:0052654">
    <property type="term" value="F:L-leucine-2-oxoglutarate transaminase activity"/>
    <property type="evidence" value="ECO:0007669"/>
    <property type="project" value="RHEA"/>
</dbReference>
<dbReference type="UniPathway" id="UPA00049">
    <property type="reaction ID" value="UER00062"/>
</dbReference>
<evidence type="ECO:0000256" key="15">
    <source>
        <dbReference type="RuleBase" id="RU004106"/>
    </source>
</evidence>
<name>A1ZNB8_MICM2</name>
<evidence type="ECO:0000256" key="4">
    <source>
        <dbReference type="ARBA" id="ARBA00004931"/>
    </source>
</evidence>
<accession>A1ZNB8</accession>
<keyword evidence="19" id="KW-1185">Reference proteome</keyword>
<dbReference type="GO" id="GO:0009098">
    <property type="term" value="P:L-leucine biosynthetic process"/>
    <property type="evidence" value="ECO:0007669"/>
    <property type="project" value="UniProtKB-UniPathway"/>
</dbReference>
<dbReference type="InterPro" id="IPR005785">
    <property type="entry name" value="B_amino_transI"/>
</dbReference>
<comment type="caution">
    <text evidence="18">The sequence shown here is derived from an EMBL/GenBank/DDBJ whole genome shotgun (WGS) entry which is preliminary data.</text>
</comment>
<dbReference type="UniPathway" id="UPA00048">
    <property type="reaction ID" value="UER00073"/>
</dbReference>
<dbReference type="OrthoDB" id="9804984at2"/>
<dbReference type="Proteomes" id="UP000004095">
    <property type="component" value="Unassembled WGS sequence"/>
</dbReference>
<keyword evidence="10 16" id="KW-0663">Pyridoxal phosphate</keyword>
<dbReference type="RefSeq" id="WP_004155933.1">
    <property type="nucleotide sequence ID" value="NZ_AAWS01000018.1"/>
</dbReference>
<keyword evidence="11 17" id="KW-0100">Branched-chain amino acid biosynthesis</keyword>
<keyword evidence="9 17" id="KW-0808">Transferase</keyword>
<evidence type="ECO:0000256" key="17">
    <source>
        <dbReference type="RuleBase" id="RU364094"/>
    </source>
</evidence>
<dbReference type="PANTHER" id="PTHR42743">
    <property type="entry name" value="AMINO-ACID AMINOTRANSFERASE"/>
    <property type="match status" value="1"/>
</dbReference>
<dbReference type="InterPro" id="IPR043132">
    <property type="entry name" value="BCAT-like_C"/>
</dbReference>
<comment type="catalytic activity">
    <reaction evidence="13 17">
        <text>L-isoleucine + 2-oxoglutarate = (S)-3-methyl-2-oxopentanoate + L-glutamate</text>
        <dbReference type="Rhea" id="RHEA:24801"/>
        <dbReference type="ChEBI" id="CHEBI:16810"/>
        <dbReference type="ChEBI" id="CHEBI:29985"/>
        <dbReference type="ChEBI" id="CHEBI:35146"/>
        <dbReference type="ChEBI" id="CHEBI:58045"/>
        <dbReference type="EC" id="2.6.1.42"/>
    </reaction>
</comment>
<dbReference type="Gene3D" id="3.20.10.10">
    <property type="entry name" value="D-amino Acid Aminotransferase, subunit A, domain 2"/>
    <property type="match status" value="1"/>
</dbReference>
<comment type="pathway">
    <text evidence="3 17">Amino-acid biosynthesis; L-isoleucine biosynthesis; L-isoleucine from 2-oxobutanoate: step 4/4.</text>
</comment>
<protein>
    <recommendedName>
        <fullName evidence="17">Branched-chain-amino-acid aminotransferase</fullName>
        <shortName evidence="17">BCAT</shortName>
        <ecNumber evidence="17">2.6.1.42</ecNumber>
    </recommendedName>
</protein>
<evidence type="ECO:0000256" key="10">
    <source>
        <dbReference type="ARBA" id="ARBA00022898"/>
    </source>
</evidence>
<dbReference type="Pfam" id="PF01063">
    <property type="entry name" value="Aminotran_4"/>
    <property type="match status" value="1"/>
</dbReference>
<dbReference type="Gene3D" id="3.30.470.10">
    <property type="match status" value="1"/>
</dbReference>
<evidence type="ECO:0000256" key="8">
    <source>
        <dbReference type="ARBA" id="ARBA00022605"/>
    </source>
</evidence>
<dbReference type="InterPro" id="IPR050571">
    <property type="entry name" value="Class-IV_PLP-Dep_Aminotrnsfr"/>
</dbReference>
<dbReference type="FunFam" id="3.20.10.10:FF:000002">
    <property type="entry name" value="D-alanine aminotransferase"/>
    <property type="match status" value="1"/>
</dbReference>
<evidence type="ECO:0000256" key="7">
    <source>
        <dbReference type="ARBA" id="ARBA00022576"/>
    </source>
</evidence>
<proteinExistence type="inferred from homology"/>
<organism evidence="18 19">
    <name type="scientific">Microscilla marina ATCC 23134</name>
    <dbReference type="NCBI Taxonomy" id="313606"/>
    <lineage>
        <taxon>Bacteria</taxon>
        <taxon>Pseudomonadati</taxon>
        <taxon>Bacteroidota</taxon>
        <taxon>Cytophagia</taxon>
        <taxon>Cytophagales</taxon>
        <taxon>Microscillaceae</taxon>
        <taxon>Microscilla</taxon>
    </lineage>
</organism>
<keyword evidence="7 17" id="KW-0032">Aminotransferase</keyword>
<dbReference type="SUPFAM" id="SSF56752">
    <property type="entry name" value="D-aminoacid aminotransferase-like PLP-dependent enzymes"/>
    <property type="match status" value="1"/>
</dbReference>
<dbReference type="NCBIfam" id="TIGR01122">
    <property type="entry name" value="ilvE_I"/>
    <property type="match status" value="1"/>
</dbReference>
<dbReference type="AlphaFoldDB" id="A1ZNB8"/>
<dbReference type="InterPro" id="IPR036038">
    <property type="entry name" value="Aminotransferase-like"/>
</dbReference>
<comment type="catalytic activity">
    <reaction evidence="14 17">
        <text>L-leucine + 2-oxoglutarate = 4-methyl-2-oxopentanoate + L-glutamate</text>
        <dbReference type="Rhea" id="RHEA:18321"/>
        <dbReference type="ChEBI" id="CHEBI:16810"/>
        <dbReference type="ChEBI" id="CHEBI:17865"/>
        <dbReference type="ChEBI" id="CHEBI:29985"/>
        <dbReference type="ChEBI" id="CHEBI:57427"/>
        <dbReference type="EC" id="2.6.1.42"/>
    </reaction>
</comment>
<evidence type="ECO:0000256" key="5">
    <source>
        <dbReference type="ARBA" id="ARBA00005072"/>
    </source>
</evidence>
<dbReference type="EC" id="2.6.1.42" evidence="17"/>
<evidence type="ECO:0000256" key="14">
    <source>
        <dbReference type="ARBA" id="ARBA00049229"/>
    </source>
</evidence>
<keyword evidence="8 17" id="KW-0028">Amino-acid biosynthesis</keyword>
<reference evidence="18 19" key="1">
    <citation type="submission" date="2007-01" db="EMBL/GenBank/DDBJ databases">
        <authorList>
            <person name="Haygood M."/>
            <person name="Podell S."/>
            <person name="Anderson C."/>
            <person name="Hopkinson B."/>
            <person name="Roe K."/>
            <person name="Barbeau K."/>
            <person name="Gaasterland T."/>
            <person name="Ferriera S."/>
            <person name="Johnson J."/>
            <person name="Kravitz S."/>
            <person name="Beeson K."/>
            <person name="Sutton G."/>
            <person name="Rogers Y.-H."/>
            <person name="Friedman R."/>
            <person name="Frazier M."/>
            <person name="Venter J.C."/>
        </authorList>
    </citation>
    <scope>NUCLEOTIDE SEQUENCE [LARGE SCALE GENOMIC DNA]</scope>
    <source>
        <strain evidence="18 19">ATCC 23134</strain>
    </source>
</reference>
<gene>
    <name evidence="17" type="primary">ilvE</name>
    <name evidence="18" type="ORF">M23134_02139</name>
</gene>
<comment type="pathway">
    <text evidence="5 17">Amino-acid biosynthesis; L-leucine biosynthesis; L-leucine from 3-methyl-2-oxobutanoate: step 4/4.</text>
</comment>
<comment type="catalytic activity">
    <reaction evidence="12 17">
        <text>L-valine + 2-oxoglutarate = 3-methyl-2-oxobutanoate + L-glutamate</text>
        <dbReference type="Rhea" id="RHEA:24813"/>
        <dbReference type="ChEBI" id="CHEBI:11851"/>
        <dbReference type="ChEBI" id="CHEBI:16810"/>
        <dbReference type="ChEBI" id="CHEBI:29985"/>
        <dbReference type="ChEBI" id="CHEBI:57762"/>
        <dbReference type="EC" id="2.6.1.42"/>
    </reaction>
</comment>
<dbReference type="PROSITE" id="PS00770">
    <property type="entry name" value="AA_TRANSFER_CLASS_4"/>
    <property type="match status" value="1"/>
</dbReference>
<dbReference type="GO" id="GO:0052655">
    <property type="term" value="F:L-valine-2-oxoglutarate transaminase activity"/>
    <property type="evidence" value="ECO:0007669"/>
    <property type="project" value="RHEA"/>
</dbReference>
<comment type="similarity">
    <text evidence="6 15">Belongs to the class-IV pyridoxal-phosphate-dependent aminotransferase family.</text>
</comment>
<dbReference type="GO" id="GO:0009099">
    <property type="term" value="P:L-valine biosynthetic process"/>
    <property type="evidence" value="ECO:0007669"/>
    <property type="project" value="UniProtKB-UniPathway"/>
</dbReference>
<dbReference type="UniPathway" id="UPA00047">
    <property type="reaction ID" value="UER00058"/>
</dbReference>
<evidence type="ECO:0000313" key="18">
    <source>
        <dbReference type="EMBL" id="EAY28029.1"/>
    </source>
</evidence>
<dbReference type="EMBL" id="AAWS01000018">
    <property type="protein sequence ID" value="EAY28029.1"/>
    <property type="molecule type" value="Genomic_DNA"/>
</dbReference>
<evidence type="ECO:0000256" key="9">
    <source>
        <dbReference type="ARBA" id="ARBA00022679"/>
    </source>
</evidence>
<evidence type="ECO:0000256" key="6">
    <source>
        <dbReference type="ARBA" id="ARBA00009320"/>
    </source>
</evidence>
<evidence type="ECO:0000256" key="12">
    <source>
        <dbReference type="ARBA" id="ARBA00048212"/>
    </source>
</evidence>
<comment type="cofactor">
    <cofactor evidence="1 16">
        <name>pyridoxal 5'-phosphate</name>
        <dbReference type="ChEBI" id="CHEBI:597326"/>
    </cofactor>
</comment>